<dbReference type="Proteomes" id="UP000501690">
    <property type="component" value="Linkage Group LG3"/>
</dbReference>
<dbReference type="PROSITE" id="PS50090">
    <property type="entry name" value="MYB_LIKE"/>
    <property type="match status" value="1"/>
</dbReference>
<evidence type="ECO:0000313" key="6">
    <source>
        <dbReference type="EMBL" id="QCD86696.1"/>
    </source>
</evidence>
<evidence type="ECO:0000256" key="1">
    <source>
        <dbReference type="ARBA" id="ARBA00022723"/>
    </source>
</evidence>
<dbReference type="InterPro" id="IPR013083">
    <property type="entry name" value="Znf_RING/FYVE/PHD"/>
</dbReference>
<dbReference type="SUPFAM" id="SSF57903">
    <property type="entry name" value="FYVE/PHD zinc finger"/>
    <property type="match status" value="1"/>
</dbReference>
<keyword evidence="1" id="KW-0479">Metal-binding</keyword>
<dbReference type="PROSITE" id="PS01359">
    <property type="entry name" value="ZF_PHD_1"/>
    <property type="match status" value="1"/>
</dbReference>
<evidence type="ECO:0000313" key="7">
    <source>
        <dbReference type="Proteomes" id="UP000501690"/>
    </source>
</evidence>
<dbReference type="CDD" id="cd11660">
    <property type="entry name" value="SANT_TRF"/>
    <property type="match status" value="1"/>
</dbReference>
<keyword evidence="3" id="KW-0862">Zinc</keyword>
<dbReference type="EMBL" id="CP039347">
    <property type="protein sequence ID" value="QCD86696.1"/>
    <property type="molecule type" value="Genomic_DNA"/>
</dbReference>
<proteinExistence type="predicted"/>
<name>A0A4D6LE55_VIGUN</name>
<dbReference type="SUPFAM" id="SSF46689">
    <property type="entry name" value="Homeodomain-like"/>
    <property type="match status" value="1"/>
</dbReference>
<feature type="domain" description="Myb-like" evidence="5">
    <location>
        <begin position="360"/>
        <end position="420"/>
    </location>
</feature>
<dbReference type="InterPro" id="IPR019786">
    <property type="entry name" value="Zinc_finger_PHD-type_CS"/>
</dbReference>
<evidence type="ECO:0000256" key="2">
    <source>
        <dbReference type="ARBA" id="ARBA00022771"/>
    </source>
</evidence>
<dbReference type="InterPro" id="IPR001005">
    <property type="entry name" value="SANT/Myb"/>
</dbReference>
<protein>
    <recommendedName>
        <fullName evidence="5">Myb-like domain-containing protein</fullName>
    </recommendedName>
</protein>
<keyword evidence="7" id="KW-1185">Reference proteome</keyword>
<accession>A0A4D6LE55</accession>
<organism evidence="6 7">
    <name type="scientific">Vigna unguiculata</name>
    <name type="common">Cowpea</name>
    <dbReference type="NCBI Taxonomy" id="3917"/>
    <lineage>
        <taxon>Eukaryota</taxon>
        <taxon>Viridiplantae</taxon>
        <taxon>Streptophyta</taxon>
        <taxon>Embryophyta</taxon>
        <taxon>Tracheophyta</taxon>
        <taxon>Spermatophyta</taxon>
        <taxon>Magnoliopsida</taxon>
        <taxon>eudicotyledons</taxon>
        <taxon>Gunneridae</taxon>
        <taxon>Pentapetalae</taxon>
        <taxon>rosids</taxon>
        <taxon>fabids</taxon>
        <taxon>Fabales</taxon>
        <taxon>Fabaceae</taxon>
        <taxon>Papilionoideae</taxon>
        <taxon>50 kb inversion clade</taxon>
        <taxon>NPAAA clade</taxon>
        <taxon>indigoferoid/millettioid clade</taxon>
        <taxon>Phaseoleae</taxon>
        <taxon>Vigna</taxon>
    </lineage>
</organism>
<dbReference type="CDD" id="cd15489">
    <property type="entry name" value="PHD_SF"/>
    <property type="match status" value="1"/>
</dbReference>
<keyword evidence="2" id="KW-0863">Zinc-finger</keyword>
<dbReference type="Gene3D" id="1.10.10.60">
    <property type="entry name" value="Homeodomain-like"/>
    <property type="match status" value="1"/>
</dbReference>
<dbReference type="SMART" id="SM00717">
    <property type="entry name" value="SANT"/>
    <property type="match status" value="1"/>
</dbReference>
<dbReference type="InterPro" id="IPR009057">
    <property type="entry name" value="Homeodomain-like_sf"/>
</dbReference>
<feature type="compositionally biased region" description="Basic and acidic residues" evidence="4">
    <location>
        <begin position="319"/>
        <end position="342"/>
    </location>
</feature>
<evidence type="ECO:0000256" key="4">
    <source>
        <dbReference type="SAM" id="MobiDB-lite"/>
    </source>
</evidence>
<reference evidence="6 7" key="1">
    <citation type="submission" date="2019-04" db="EMBL/GenBank/DDBJ databases">
        <title>An improved genome assembly and genetic linkage map for asparagus bean, Vigna unguiculata ssp. sesquipedialis.</title>
        <authorList>
            <person name="Xia Q."/>
            <person name="Zhang R."/>
            <person name="Dong Y."/>
        </authorList>
    </citation>
    <scope>NUCLEOTIDE SEQUENCE [LARGE SCALE GENOMIC DNA]</scope>
    <source>
        <tissue evidence="6">Leaf</tissue>
    </source>
</reference>
<sequence>MKGEEKSEVIEMVSAIVGARATSANDQIQGYKIEHPVELDAFWCSLSGLDLQSRFVRWCDFRHGGDAARLMVGWGCHGWGARKKNSRSAAEMVAGEEVAAAAPGSSPATSDGGCFNLSDLNQDEHNATAFDSESDDVNCVHRRPEPGPEFVESLDRSICVCCDDKREEGVLVCSERLCPVTVHSNCIGSEPKFNDSGNFYCPYCWYKRALDTCQQLREKSLVAKKALSHFLESGARADSAVARADSAAERAGLVQDGIKCVEETQYEENNDTDEEKVSVSVTVSSVGETNDEEPNVVSAEKRKNQRKDPSARRKGLLQQEEHKHCNTRRKIDGNVKEEEVTSSRRPQRSIVKGMNRTSLPAKRKRLLWTVEEEKVLKEGVLKFSQENKNIPWRKILEFGCRVFDKTRTPIDLKDKWKSIISKKAVLLSNYNTTSVLPLLTVTPLMLLHNRTTKHLETVMKEQDRKEAKINPQADLFTISYKTTKFTKEIASSHIGMGPKTNKCQQIHPDDGEKGPIRLEGAYALGNHHGE</sequence>
<dbReference type="Gene3D" id="3.30.40.10">
    <property type="entry name" value="Zinc/RING finger domain, C3HC4 (zinc finger)"/>
    <property type="match status" value="1"/>
</dbReference>
<feature type="compositionally biased region" description="Basic and acidic residues" evidence="4">
    <location>
        <begin position="299"/>
        <end position="311"/>
    </location>
</feature>
<dbReference type="GO" id="GO:0008270">
    <property type="term" value="F:zinc ion binding"/>
    <property type="evidence" value="ECO:0007669"/>
    <property type="project" value="UniProtKB-KW"/>
</dbReference>
<gene>
    <name evidence="6" type="ORF">DEO72_LG3g1221</name>
</gene>
<evidence type="ECO:0000259" key="5">
    <source>
        <dbReference type="PROSITE" id="PS50090"/>
    </source>
</evidence>
<dbReference type="PANTHER" id="PTHR47863">
    <property type="entry name" value="RING/FYVE/PHD ZINC FINGER SUPERFAMILY PROTEIN"/>
    <property type="match status" value="1"/>
</dbReference>
<dbReference type="PANTHER" id="PTHR47863:SF5">
    <property type="entry name" value="HOMEODOMAIN-LIKE PROTEIN WITH RING_FYVE_PHD-TYPE ZINC FINGER DOMAIN-CONTAINING PROTEIN-RELATED"/>
    <property type="match status" value="1"/>
</dbReference>
<evidence type="ECO:0000256" key="3">
    <source>
        <dbReference type="ARBA" id="ARBA00022833"/>
    </source>
</evidence>
<dbReference type="InterPro" id="IPR011011">
    <property type="entry name" value="Znf_FYVE_PHD"/>
</dbReference>
<dbReference type="AlphaFoldDB" id="A0A4D6LE55"/>
<feature type="region of interest" description="Disordered" evidence="4">
    <location>
        <begin position="283"/>
        <end position="356"/>
    </location>
</feature>